<organism evidence="2 3">
    <name type="scientific">Streptomyces marincola</name>
    <dbReference type="NCBI Taxonomy" id="2878388"/>
    <lineage>
        <taxon>Bacteria</taxon>
        <taxon>Bacillati</taxon>
        <taxon>Actinomycetota</taxon>
        <taxon>Actinomycetes</taxon>
        <taxon>Kitasatosporales</taxon>
        <taxon>Streptomycetaceae</taxon>
        <taxon>Streptomyces</taxon>
    </lineage>
</organism>
<reference evidence="2 3" key="1">
    <citation type="submission" date="2017-05" db="EMBL/GenBank/DDBJ databases">
        <title>Complete genome sequence of Streptomyces sp. SCSIO 03032 revealed the diverse biosynthetic pathways for its bioactive secondary metabolites.</title>
        <authorList>
            <person name="Ma L."/>
            <person name="Zhu Y."/>
            <person name="Zhang W."/>
            <person name="Zhang G."/>
            <person name="Tian X."/>
            <person name="Zhang S."/>
            <person name="Zhang C."/>
        </authorList>
    </citation>
    <scope>NUCLEOTIDE SEQUENCE [LARGE SCALE GENOMIC DNA]</scope>
    <source>
        <strain evidence="2 3">SCSIO 03032</strain>
    </source>
</reference>
<gene>
    <name evidence="2" type="ORF">CAG99_20180</name>
</gene>
<proteinExistence type="predicted"/>
<feature type="region of interest" description="Disordered" evidence="1">
    <location>
        <begin position="256"/>
        <end position="311"/>
    </location>
</feature>
<feature type="region of interest" description="Disordered" evidence="1">
    <location>
        <begin position="1"/>
        <end position="51"/>
    </location>
</feature>
<name>A0A1W7D2R4_9ACTN</name>
<dbReference type="AlphaFoldDB" id="A0A1W7D2R4"/>
<keyword evidence="3" id="KW-1185">Reference proteome</keyword>
<feature type="compositionally biased region" description="Gly residues" evidence="1">
    <location>
        <begin position="264"/>
        <end position="275"/>
    </location>
</feature>
<evidence type="ECO:0000313" key="2">
    <source>
        <dbReference type="EMBL" id="ARQ70850.1"/>
    </source>
</evidence>
<evidence type="ECO:0000256" key="1">
    <source>
        <dbReference type="SAM" id="MobiDB-lite"/>
    </source>
</evidence>
<dbReference type="EMBL" id="CP021121">
    <property type="protein sequence ID" value="ARQ70850.1"/>
    <property type="molecule type" value="Genomic_DNA"/>
</dbReference>
<dbReference type="KEGG" id="smao:CAG99_20180"/>
<dbReference type="RefSeq" id="WP_086160688.1">
    <property type="nucleotide sequence ID" value="NZ_CP021121.1"/>
</dbReference>
<evidence type="ECO:0000313" key="3">
    <source>
        <dbReference type="Proteomes" id="UP000194218"/>
    </source>
</evidence>
<feature type="compositionally biased region" description="Basic and acidic residues" evidence="1">
    <location>
        <begin position="276"/>
        <end position="295"/>
    </location>
</feature>
<feature type="compositionally biased region" description="Polar residues" evidence="1">
    <location>
        <begin position="1"/>
        <end position="15"/>
    </location>
</feature>
<sequence>MSIPGGSSNPYQQPSGAPHFHGTHPPAYGGPHAPGGFGPVIPPPAGGRAPRGGPPGWLIGVGAAALTSAVWVGALLATGTFGAGNGADLAGYPFASDLCATADVSAFETDYRTDDEPLSRSARHDALDVSSCELAFEPRDADPDLYLTAFVTYELSWHKSTDPGPEFVARAEAWGQYNEVEGYLDYRTEPLSGLGDEAFVVFGEDTESGDLSWAMLTVRDGWFEYSLSWSAYLGDDPDGLAERDRLLDTLRTSTEETLAALRDGGSGESDGSGGSGEDRDGDSGDGPEGDRREERDDATEEPEGDRDSTPA</sequence>
<protein>
    <submittedName>
        <fullName evidence="2">Uncharacterized protein</fullName>
    </submittedName>
</protein>
<dbReference type="OrthoDB" id="4515152at2"/>
<accession>A0A1W7D2R4</accession>
<dbReference type="Proteomes" id="UP000194218">
    <property type="component" value="Chromosome"/>
</dbReference>